<comment type="caution">
    <text evidence="2">The sequence shown here is derived from an EMBL/GenBank/DDBJ whole genome shotgun (WGS) entry which is preliminary data.</text>
</comment>
<proteinExistence type="predicted"/>
<organism evidence="2 3">
    <name type="scientific">Taxus chinensis</name>
    <name type="common">Chinese yew</name>
    <name type="synonym">Taxus wallichiana var. chinensis</name>
    <dbReference type="NCBI Taxonomy" id="29808"/>
    <lineage>
        <taxon>Eukaryota</taxon>
        <taxon>Viridiplantae</taxon>
        <taxon>Streptophyta</taxon>
        <taxon>Embryophyta</taxon>
        <taxon>Tracheophyta</taxon>
        <taxon>Spermatophyta</taxon>
        <taxon>Pinopsida</taxon>
        <taxon>Pinidae</taxon>
        <taxon>Conifers II</taxon>
        <taxon>Cupressales</taxon>
        <taxon>Taxaceae</taxon>
        <taxon>Taxus</taxon>
    </lineage>
</organism>
<protein>
    <submittedName>
        <fullName evidence="2">Uncharacterized protein</fullName>
    </submittedName>
</protein>
<dbReference type="Proteomes" id="UP000824469">
    <property type="component" value="Unassembled WGS sequence"/>
</dbReference>
<feature type="non-terminal residue" evidence="2">
    <location>
        <position position="52"/>
    </location>
</feature>
<name>A0AA38LQJ0_TAXCH</name>
<reference evidence="2 3" key="1">
    <citation type="journal article" date="2021" name="Nat. Plants">
        <title>The Taxus genome provides insights into paclitaxel biosynthesis.</title>
        <authorList>
            <person name="Xiong X."/>
            <person name="Gou J."/>
            <person name="Liao Q."/>
            <person name="Li Y."/>
            <person name="Zhou Q."/>
            <person name="Bi G."/>
            <person name="Li C."/>
            <person name="Du R."/>
            <person name="Wang X."/>
            <person name="Sun T."/>
            <person name="Guo L."/>
            <person name="Liang H."/>
            <person name="Lu P."/>
            <person name="Wu Y."/>
            <person name="Zhang Z."/>
            <person name="Ro D.K."/>
            <person name="Shang Y."/>
            <person name="Huang S."/>
            <person name="Yan J."/>
        </authorList>
    </citation>
    <scope>NUCLEOTIDE SEQUENCE [LARGE SCALE GENOMIC DNA]</scope>
    <source>
        <strain evidence="2">Ta-2019</strain>
    </source>
</reference>
<accession>A0AA38LQJ0</accession>
<evidence type="ECO:0000313" key="3">
    <source>
        <dbReference type="Proteomes" id="UP000824469"/>
    </source>
</evidence>
<evidence type="ECO:0000256" key="1">
    <source>
        <dbReference type="SAM" id="MobiDB-lite"/>
    </source>
</evidence>
<dbReference type="EMBL" id="JAHRHJ020000001">
    <property type="protein sequence ID" value="KAH9331055.1"/>
    <property type="molecule type" value="Genomic_DNA"/>
</dbReference>
<feature type="non-terminal residue" evidence="2">
    <location>
        <position position="1"/>
    </location>
</feature>
<evidence type="ECO:0000313" key="2">
    <source>
        <dbReference type="EMBL" id="KAH9331055.1"/>
    </source>
</evidence>
<keyword evidence="3" id="KW-1185">Reference proteome</keyword>
<dbReference type="AlphaFoldDB" id="A0AA38LQJ0"/>
<gene>
    <name evidence="2" type="ORF">KI387_003163</name>
</gene>
<feature type="region of interest" description="Disordered" evidence="1">
    <location>
        <begin position="1"/>
        <end position="24"/>
    </location>
</feature>
<sequence length="52" mass="5961">NEDDEDDKIIEEDEEPIEEEVEDHQPTIPCHALSGISTPQTLNVIGYLRKQK</sequence>
<feature type="compositionally biased region" description="Acidic residues" evidence="1">
    <location>
        <begin position="1"/>
        <end position="22"/>
    </location>
</feature>